<evidence type="ECO:0000313" key="2">
    <source>
        <dbReference type="Proteomes" id="UP000024635"/>
    </source>
</evidence>
<keyword evidence="2" id="KW-1185">Reference proteome</keyword>
<dbReference type="STRING" id="53326.A0A016UHV8"/>
<dbReference type="AlphaFoldDB" id="A0A016UHV8"/>
<reference evidence="2" key="1">
    <citation type="journal article" date="2015" name="Nat. Genet.">
        <title>The genome and transcriptome of the zoonotic hookworm Ancylostoma ceylanicum identify infection-specific gene families.</title>
        <authorList>
            <person name="Schwarz E.M."/>
            <person name="Hu Y."/>
            <person name="Antoshechkin I."/>
            <person name="Miller M.M."/>
            <person name="Sternberg P.W."/>
            <person name="Aroian R.V."/>
        </authorList>
    </citation>
    <scope>NUCLEOTIDE SEQUENCE</scope>
    <source>
        <strain evidence="2">HY135</strain>
    </source>
</reference>
<evidence type="ECO:0000313" key="1">
    <source>
        <dbReference type="EMBL" id="EYC14417.1"/>
    </source>
</evidence>
<organism evidence="1 2">
    <name type="scientific">Ancylostoma ceylanicum</name>
    <dbReference type="NCBI Taxonomy" id="53326"/>
    <lineage>
        <taxon>Eukaryota</taxon>
        <taxon>Metazoa</taxon>
        <taxon>Ecdysozoa</taxon>
        <taxon>Nematoda</taxon>
        <taxon>Chromadorea</taxon>
        <taxon>Rhabditida</taxon>
        <taxon>Rhabditina</taxon>
        <taxon>Rhabditomorpha</taxon>
        <taxon>Strongyloidea</taxon>
        <taxon>Ancylostomatidae</taxon>
        <taxon>Ancylostomatinae</taxon>
        <taxon>Ancylostoma</taxon>
    </lineage>
</organism>
<accession>A0A016UHV8</accession>
<evidence type="ECO:0008006" key="3">
    <source>
        <dbReference type="Google" id="ProtNLM"/>
    </source>
</evidence>
<gene>
    <name evidence="1" type="primary">Acey_s0040.g190</name>
    <name evidence="1" type="ORF">Y032_0040g190</name>
</gene>
<sequence>MAPFWEDVEGRNDGTETIMKEAAKKLLIVDLSSEIKDRAYFAEFSASVIDRVAKPPVYCTMPMCLNTTGQEFYTGSDHHLLRAKFFSSHKAEKASKYKKRSPKPTINWDLFTTLAGFWEDTDVDNIDEEYERLIQHLRDSAKKAEGSTTTKRQWSHETLELIRQRLAARAAGNYQLTSELAKRCREAIKEYLKERRAAVLAETTEARRRIRNTHRDFGNRSFGGAVEEVHKTTVEERGPSLLHHLRFPDDIVLITPNIKEAEPMLADFEDACGKIGLQLNRTKTMFMRNG</sequence>
<comment type="caution">
    <text evidence="1">The sequence shown here is derived from an EMBL/GenBank/DDBJ whole genome shotgun (WGS) entry which is preliminary data.</text>
</comment>
<dbReference type="EMBL" id="JARK01001376">
    <property type="protein sequence ID" value="EYC14417.1"/>
    <property type="molecule type" value="Genomic_DNA"/>
</dbReference>
<proteinExistence type="predicted"/>
<dbReference type="OrthoDB" id="410104at2759"/>
<protein>
    <recommendedName>
        <fullName evidence="3">Reverse transcriptase domain-containing protein</fullName>
    </recommendedName>
</protein>
<dbReference type="Proteomes" id="UP000024635">
    <property type="component" value="Unassembled WGS sequence"/>
</dbReference>
<name>A0A016UHV8_9BILA</name>